<reference evidence="2 3" key="1">
    <citation type="journal article" date="2013" name="Nature">
        <title>Insights into bilaterian evolution from three spiralian genomes.</title>
        <authorList>
            <person name="Simakov O."/>
            <person name="Marletaz F."/>
            <person name="Cho S.J."/>
            <person name="Edsinger-Gonzales E."/>
            <person name="Havlak P."/>
            <person name="Hellsten U."/>
            <person name="Kuo D.H."/>
            <person name="Larsson T."/>
            <person name="Lv J."/>
            <person name="Arendt D."/>
            <person name="Savage R."/>
            <person name="Osoegawa K."/>
            <person name="de Jong P."/>
            <person name="Grimwood J."/>
            <person name="Chapman J.A."/>
            <person name="Shapiro H."/>
            <person name="Aerts A."/>
            <person name="Otillar R.P."/>
            <person name="Terry A.Y."/>
            <person name="Boore J.L."/>
            <person name="Grigoriev I.V."/>
            <person name="Lindberg D.R."/>
            <person name="Seaver E.C."/>
            <person name="Weisblat D.A."/>
            <person name="Putnam N.H."/>
            <person name="Rokhsar D.S."/>
        </authorList>
    </citation>
    <scope>NUCLEOTIDE SEQUENCE [LARGE SCALE GENOMIC DNA]</scope>
</reference>
<sequence>RSLTTDEVKVQVTTEEIHSASEEDDENVEICVDDDVTPSAISNSHTESGIESPKSEPEIENPPKRQRTESDTERPLAESPHNDSGVHSNSDSEEKENHKFISKDIKEEPVKEKSLHDLAYSQRKEKSPPNVTVYQKPGYPMFRPQSMYPASNSAFHPINSYLLNSTSSQLTHPMMSNVSYGGGSFPTTSSPAHAAFAHASLSHQLALAQHYQLGASLGASHLSLMSQRSPNQRFHPYSVTPITPPSSMISGSPTPGSPGSIPASSPSLSPKSSPGIISPIPIRETFTGPGLTKDGRISA</sequence>
<organism evidence="2 3">
    <name type="scientific">Lottia gigantea</name>
    <name type="common">Giant owl limpet</name>
    <dbReference type="NCBI Taxonomy" id="225164"/>
    <lineage>
        <taxon>Eukaryota</taxon>
        <taxon>Metazoa</taxon>
        <taxon>Spiralia</taxon>
        <taxon>Lophotrochozoa</taxon>
        <taxon>Mollusca</taxon>
        <taxon>Gastropoda</taxon>
        <taxon>Patellogastropoda</taxon>
        <taxon>Lottioidea</taxon>
        <taxon>Lottiidae</taxon>
        <taxon>Lottia</taxon>
    </lineage>
</organism>
<evidence type="ECO:0000313" key="2">
    <source>
        <dbReference type="EMBL" id="ESO95445.1"/>
    </source>
</evidence>
<feature type="region of interest" description="Disordered" evidence="1">
    <location>
        <begin position="1"/>
        <end position="113"/>
    </location>
</feature>
<feature type="region of interest" description="Disordered" evidence="1">
    <location>
        <begin position="233"/>
        <end position="299"/>
    </location>
</feature>
<evidence type="ECO:0000313" key="3">
    <source>
        <dbReference type="Proteomes" id="UP000030746"/>
    </source>
</evidence>
<name>V4AL31_LOTGI</name>
<feature type="compositionally biased region" description="Basic and acidic residues" evidence="1">
    <location>
        <begin position="90"/>
        <end position="113"/>
    </location>
</feature>
<dbReference type="AlphaFoldDB" id="V4AL31"/>
<feature type="compositionally biased region" description="Polar residues" evidence="1">
    <location>
        <begin position="39"/>
        <end position="49"/>
    </location>
</feature>
<evidence type="ECO:0000256" key="1">
    <source>
        <dbReference type="SAM" id="MobiDB-lite"/>
    </source>
</evidence>
<dbReference type="GeneID" id="20238439"/>
<feature type="compositionally biased region" description="Low complexity" evidence="1">
    <location>
        <begin position="238"/>
        <end position="282"/>
    </location>
</feature>
<dbReference type="RefSeq" id="XP_009053953.1">
    <property type="nucleotide sequence ID" value="XM_009055705.1"/>
</dbReference>
<proteinExistence type="predicted"/>
<keyword evidence="3" id="KW-1185">Reference proteome</keyword>
<feature type="non-terminal residue" evidence="2">
    <location>
        <position position="1"/>
    </location>
</feature>
<dbReference type="CTD" id="20238439"/>
<accession>V4AL31</accession>
<dbReference type="KEGG" id="lgi:LOTGIDRAFT_160594"/>
<dbReference type="Proteomes" id="UP000030746">
    <property type="component" value="Unassembled WGS sequence"/>
</dbReference>
<dbReference type="OMA" id="CESLCFY"/>
<protein>
    <submittedName>
        <fullName evidence="2">Uncharacterized protein</fullName>
    </submittedName>
</protein>
<dbReference type="EMBL" id="KB201656">
    <property type="protein sequence ID" value="ESO95445.1"/>
    <property type="molecule type" value="Genomic_DNA"/>
</dbReference>
<gene>
    <name evidence="2" type="ORF">LOTGIDRAFT_160594</name>
</gene>
<dbReference type="HOGENOM" id="CLU_932467_0_0_1"/>
<feature type="compositionally biased region" description="Basic and acidic residues" evidence="1">
    <location>
        <begin position="53"/>
        <end position="76"/>
    </location>
</feature>
<feature type="compositionally biased region" description="Basic and acidic residues" evidence="1">
    <location>
        <begin position="1"/>
        <end position="21"/>
    </location>
</feature>
<feature type="compositionally biased region" description="Acidic residues" evidence="1">
    <location>
        <begin position="22"/>
        <end position="36"/>
    </location>
</feature>